<gene>
    <name evidence="1" type="ORF">OXU80_13655</name>
</gene>
<dbReference type="EMBL" id="CP113520">
    <property type="protein sequence ID" value="WAJ31180.1"/>
    <property type="molecule type" value="Genomic_DNA"/>
</dbReference>
<evidence type="ECO:0000313" key="2">
    <source>
        <dbReference type="Proteomes" id="UP001163223"/>
    </source>
</evidence>
<name>A0ACD4NVZ4_9HYPH</name>
<reference evidence="1" key="1">
    <citation type="submission" date="2022-11" db="EMBL/GenBank/DDBJ databases">
        <title>beta-Carotene-producing bacterium, Jeongeuplla avenae sp. nov., alleviates the salt stress of Arabidopsis seedlings.</title>
        <authorList>
            <person name="Jiang L."/>
            <person name="Lee J."/>
        </authorList>
    </citation>
    <scope>NUCLEOTIDE SEQUENCE</scope>
    <source>
        <strain evidence="1">DY_R2A_6</strain>
    </source>
</reference>
<protein>
    <submittedName>
        <fullName evidence="1">Uncharacterized protein</fullName>
    </submittedName>
</protein>
<evidence type="ECO:0000313" key="1">
    <source>
        <dbReference type="EMBL" id="WAJ31180.1"/>
    </source>
</evidence>
<proteinExistence type="predicted"/>
<accession>A0ACD4NVZ4</accession>
<dbReference type="Proteomes" id="UP001163223">
    <property type="component" value="Chromosome"/>
</dbReference>
<sequence>MTSYVRVRDDACSAISLGLMPGASYPFYRNGAGANSLQVVTISGDQVSVPKKLLELPAA</sequence>
<organism evidence="1 2">
    <name type="scientific">Antarcticirhabdus aurantiaca</name>
    <dbReference type="NCBI Taxonomy" id="2606717"/>
    <lineage>
        <taxon>Bacteria</taxon>
        <taxon>Pseudomonadati</taxon>
        <taxon>Pseudomonadota</taxon>
        <taxon>Alphaproteobacteria</taxon>
        <taxon>Hyphomicrobiales</taxon>
        <taxon>Aurantimonadaceae</taxon>
        <taxon>Antarcticirhabdus</taxon>
    </lineage>
</organism>
<keyword evidence="2" id="KW-1185">Reference proteome</keyword>